<evidence type="ECO:0000256" key="1">
    <source>
        <dbReference type="ARBA" id="ARBA00004651"/>
    </source>
</evidence>
<evidence type="ECO:0000259" key="18">
    <source>
        <dbReference type="Pfam" id="PF10613"/>
    </source>
</evidence>
<evidence type="ECO:0008006" key="21">
    <source>
        <dbReference type="Google" id="ProtNLM"/>
    </source>
</evidence>
<evidence type="ECO:0000259" key="17">
    <source>
        <dbReference type="Pfam" id="PF00134"/>
    </source>
</evidence>
<dbReference type="Gene3D" id="1.10.472.10">
    <property type="entry name" value="Cyclin-like"/>
    <property type="match status" value="2"/>
</dbReference>
<evidence type="ECO:0000313" key="19">
    <source>
        <dbReference type="EMBL" id="OXU26522.1"/>
    </source>
</evidence>
<feature type="chain" id="PRO_5012872934" description="Ionotropic glutamate receptor L-glutamate and glycine-binding domain-containing protein" evidence="15">
    <location>
        <begin position="22"/>
        <end position="1123"/>
    </location>
</feature>
<feature type="compositionally biased region" description="Basic and acidic residues" evidence="13">
    <location>
        <begin position="753"/>
        <end position="762"/>
    </location>
</feature>
<dbReference type="PANTHER" id="PTHR42643:SF30">
    <property type="entry name" value="IONOTROPIC RECEPTOR 40A-RELATED"/>
    <property type="match status" value="1"/>
</dbReference>
<dbReference type="Pfam" id="PF00134">
    <property type="entry name" value="Cyclin_N"/>
    <property type="match status" value="1"/>
</dbReference>
<keyword evidence="10" id="KW-0325">Glycoprotein</keyword>
<dbReference type="GO" id="GO:0005886">
    <property type="term" value="C:plasma membrane"/>
    <property type="evidence" value="ECO:0007669"/>
    <property type="project" value="UniProtKB-SubCell"/>
</dbReference>
<name>A0A232F7E9_9HYME</name>
<dbReference type="Gene3D" id="3.40.190.10">
    <property type="entry name" value="Periplasmic binding protein-like II"/>
    <property type="match status" value="2"/>
</dbReference>
<keyword evidence="11" id="KW-1071">Ligand-gated ion channel</keyword>
<organism evidence="19 20">
    <name type="scientific">Trichomalopsis sarcophagae</name>
    <dbReference type="NCBI Taxonomy" id="543379"/>
    <lineage>
        <taxon>Eukaryota</taxon>
        <taxon>Metazoa</taxon>
        <taxon>Ecdysozoa</taxon>
        <taxon>Arthropoda</taxon>
        <taxon>Hexapoda</taxon>
        <taxon>Insecta</taxon>
        <taxon>Pterygota</taxon>
        <taxon>Neoptera</taxon>
        <taxon>Endopterygota</taxon>
        <taxon>Hymenoptera</taxon>
        <taxon>Apocrita</taxon>
        <taxon>Proctotrupomorpha</taxon>
        <taxon>Chalcidoidea</taxon>
        <taxon>Pteromalidae</taxon>
        <taxon>Pteromalinae</taxon>
        <taxon>Trichomalopsis</taxon>
    </lineage>
</organism>
<evidence type="ECO:0000256" key="7">
    <source>
        <dbReference type="ARBA" id="ARBA00023065"/>
    </source>
</evidence>
<dbReference type="Pfam" id="PF00060">
    <property type="entry name" value="Lig_chan"/>
    <property type="match status" value="1"/>
</dbReference>
<evidence type="ECO:0000256" key="14">
    <source>
        <dbReference type="SAM" id="Phobius"/>
    </source>
</evidence>
<keyword evidence="9" id="KW-0675">Receptor</keyword>
<feature type="compositionally biased region" description="Polar residues" evidence="13">
    <location>
        <begin position="770"/>
        <end position="779"/>
    </location>
</feature>
<dbReference type="InterPro" id="IPR006671">
    <property type="entry name" value="Cyclin_N"/>
</dbReference>
<dbReference type="InterPro" id="IPR001320">
    <property type="entry name" value="Iontro_rcpt_C"/>
</dbReference>
<evidence type="ECO:0000256" key="15">
    <source>
        <dbReference type="SAM" id="SignalP"/>
    </source>
</evidence>
<evidence type="ECO:0000256" key="13">
    <source>
        <dbReference type="SAM" id="MobiDB-lite"/>
    </source>
</evidence>
<feature type="region of interest" description="Disordered" evidence="13">
    <location>
        <begin position="701"/>
        <end position="801"/>
    </location>
</feature>
<dbReference type="InterPro" id="IPR036915">
    <property type="entry name" value="Cyclin-like_sf"/>
</dbReference>
<evidence type="ECO:0000256" key="12">
    <source>
        <dbReference type="ARBA" id="ARBA00023303"/>
    </source>
</evidence>
<keyword evidence="4" id="KW-1003">Cell membrane</keyword>
<evidence type="ECO:0000313" key="20">
    <source>
        <dbReference type="Proteomes" id="UP000215335"/>
    </source>
</evidence>
<comment type="subcellular location">
    <subcellularLocation>
        <location evidence="1">Cell membrane</location>
        <topology evidence="1">Multi-pass membrane protein</topology>
    </subcellularLocation>
</comment>
<keyword evidence="20" id="KW-1185">Reference proteome</keyword>
<feature type="compositionally biased region" description="Basic and acidic residues" evidence="13">
    <location>
        <begin position="719"/>
        <end position="729"/>
    </location>
</feature>
<evidence type="ECO:0000256" key="11">
    <source>
        <dbReference type="ARBA" id="ARBA00023286"/>
    </source>
</evidence>
<gene>
    <name evidence="19" type="ORF">TSAR_011782</name>
</gene>
<dbReference type="SUPFAM" id="SSF53850">
    <property type="entry name" value="Periplasmic binding protein-like II"/>
    <property type="match status" value="1"/>
</dbReference>
<sequence>MASLPLTLLCFMMAFSQPTEPQLVMEAHLYMKIMESVHTIFNNTCVIIMYTIEDPMQALDPYDAAQLMSILQYSSRLHVRTFAYAIKTFKEMVSSNVMKRVVLQRMNFSLKQIGDEYFNLKRPLFILINDSEDMRTQFSTVIAPWISMAYINWVVFFREDTSVDDFFSEMYVPLDCIFLIVKKSKDNSTYTLTEVYHIAKGRELISDVYGSWSEERGLSITKWALYQRRSDLRGQLIRVTTVEDPPISIIQRDESGLMTGIKGFFGTIVQILQENLNCTMVYSETDSWGARLANGSWTGAVGQLVRNESDLAATELLMTADRLQAIEFTTPVFSTRCRTFIKRPYYTAVKWTAYSDPFYVGIWLSLLGVMLIASAFTIICFRVSPSQKLASNADEQEASFSEIFFHVFGALCAQGHESVVFDSIRVINLVVHITGVIILSAYSAALISFLAVKVFVMPFTSMEGLLEDGSYKLGVIRDSSDYNIFQNSSDRILQRMFEEIMDDVENLPRNYLEGLNFVCSKDKYAFMITDNMFSILEHQVPCILEPLDVIMQTTMGMAVPSRSPFRGIINSNILLMRDSGVLQRVIATELVIQHAKVELFFPPIICRKNAMKTIYSSRAAKPRLVLGGNSRRTPAAATHTRRLFLRTRSAVPGKTAVLEIAKSQVLVLAKIATNLATYRQMRTKKIDSTMTSNVEKLVQLRSHKPSSQRKYFPDPGSVVDKENIAHPENNKPVPSVSRKLFISPTSSSKPRKHSDNSYDRALRSKGLQEVNKSNNNNQGVVPKKRNLSSGDTSGIKETHKQTSILKKTPKAVYDVLSLELAYNIDYMSEYVRFQMEINEKKMLSPNFLTRGVTSDQRRLIVKYLISSTTYYKYPSFILYQAVKIFDSYIDAVKVSVNDLQIVALAALWIALKKDLITGDIPEASSIIELGGSTFQGDKKPLIESEKKILMSLNFEISFADPFSMLALYTVMIDEVRALDASRVQELYYCGCYLMDLSLLVDEMLTIPAVHLAAISAEITLVLNMTSDENMGDPQWSYWRNQVFKANPIIERYRLPEAQMNDIRNKLLQKSMLSKEATTDYYIVYKKYGTKRYGPVSKFMLSKISSLFVERMRNPQLAFLPIVF</sequence>
<dbReference type="PANTHER" id="PTHR42643">
    <property type="entry name" value="IONOTROPIC RECEPTOR 20A-RELATED"/>
    <property type="match status" value="1"/>
</dbReference>
<dbReference type="GO" id="GO:0050906">
    <property type="term" value="P:detection of stimulus involved in sensory perception"/>
    <property type="evidence" value="ECO:0007669"/>
    <property type="project" value="UniProtKB-ARBA"/>
</dbReference>
<keyword evidence="12" id="KW-0407">Ion channel</keyword>
<feature type="domain" description="Ionotropic glutamate receptor C-terminal" evidence="16">
    <location>
        <begin position="362"/>
        <end position="516"/>
    </location>
</feature>
<feature type="domain" description="Cyclin N-terminal" evidence="17">
    <location>
        <begin position="838"/>
        <end position="957"/>
    </location>
</feature>
<keyword evidence="6 14" id="KW-1133">Transmembrane helix</keyword>
<dbReference type="SUPFAM" id="SSF47954">
    <property type="entry name" value="Cyclin-like"/>
    <property type="match status" value="1"/>
</dbReference>
<evidence type="ECO:0000256" key="10">
    <source>
        <dbReference type="ARBA" id="ARBA00023180"/>
    </source>
</evidence>
<dbReference type="InterPro" id="IPR019594">
    <property type="entry name" value="Glu/Gly-bd"/>
</dbReference>
<evidence type="ECO:0000256" key="5">
    <source>
        <dbReference type="ARBA" id="ARBA00022692"/>
    </source>
</evidence>
<evidence type="ECO:0000256" key="8">
    <source>
        <dbReference type="ARBA" id="ARBA00023136"/>
    </source>
</evidence>
<comment type="similarity">
    <text evidence="2">Belongs to the glutamate-gated ion channel (TC 1.A.10.1) family.</text>
</comment>
<keyword evidence="5 14" id="KW-0812">Transmembrane</keyword>
<evidence type="ECO:0000256" key="2">
    <source>
        <dbReference type="ARBA" id="ARBA00008685"/>
    </source>
</evidence>
<dbReference type="AlphaFoldDB" id="A0A232F7E9"/>
<evidence type="ECO:0000256" key="3">
    <source>
        <dbReference type="ARBA" id="ARBA00022448"/>
    </source>
</evidence>
<dbReference type="OrthoDB" id="6117597at2759"/>
<evidence type="ECO:0000256" key="6">
    <source>
        <dbReference type="ARBA" id="ARBA00022989"/>
    </source>
</evidence>
<dbReference type="Proteomes" id="UP000215335">
    <property type="component" value="Unassembled WGS sequence"/>
</dbReference>
<feature type="signal peptide" evidence="15">
    <location>
        <begin position="1"/>
        <end position="21"/>
    </location>
</feature>
<evidence type="ECO:0000256" key="4">
    <source>
        <dbReference type="ARBA" id="ARBA00022475"/>
    </source>
</evidence>
<feature type="transmembrane region" description="Helical" evidence="14">
    <location>
        <begin position="429"/>
        <end position="452"/>
    </location>
</feature>
<feature type="transmembrane region" description="Helical" evidence="14">
    <location>
        <begin position="358"/>
        <end position="381"/>
    </location>
</feature>
<dbReference type="InterPro" id="IPR052192">
    <property type="entry name" value="Insect_Ionotropic_Sensory_Rcpt"/>
</dbReference>
<reference evidence="19 20" key="1">
    <citation type="journal article" date="2017" name="Curr. Biol.">
        <title>The Evolution of Venom by Co-option of Single-Copy Genes.</title>
        <authorList>
            <person name="Martinson E.O."/>
            <person name="Mrinalini"/>
            <person name="Kelkar Y.D."/>
            <person name="Chang C.H."/>
            <person name="Werren J.H."/>
        </authorList>
    </citation>
    <scope>NUCLEOTIDE SEQUENCE [LARGE SCALE GENOMIC DNA]</scope>
    <source>
        <strain evidence="19 20">Alberta</strain>
        <tissue evidence="19">Whole body</tissue>
    </source>
</reference>
<comment type="caution">
    <text evidence="19">The sequence shown here is derived from an EMBL/GenBank/DDBJ whole genome shotgun (WGS) entry which is preliminary data.</text>
</comment>
<keyword evidence="8 14" id="KW-0472">Membrane</keyword>
<dbReference type="Pfam" id="PF10613">
    <property type="entry name" value="Lig_chan-Glu_bd"/>
    <property type="match status" value="1"/>
</dbReference>
<evidence type="ECO:0000259" key="16">
    <source>
        <dbReference type="Pfam" id="PF00060"/>
    </source>
</evidence>
<proteinExistence type="inferred from homology"/>
<keyword evidence="7" id="KW-0406">Ion transport</keyword>
<evidence type="ECO:0000256" key="9">
    <source>
        <dbReference type="ARBA" id="ARBA00023170"/>
    </source>
</evidence>
<accession>A0A232F7E9</accession>
<protein>
    <recommendedName>
        <fullName evidence="21">Ionotropic glutamate receptor L-glutamate and glycine-binding domain-containing protein</fullName>
    </recommendedName>
</protein>
<keyword evidence="15" id="KW-0732">Signal</keyword>
<feature type="domain" description="Ionotropic glutamate receptor L-glutamate and glycine-binding" evidence="18">
    <location>
        <begin position="237"/>
        <end position="342"/>
    </location>
</feature>
<keyword evidence="3" id="KW-0813">Transport</keyword>
<dbReference type="STRING" id="543379.A0A232F7E9"/>
<dbReference type="GO" id="GO:0015276">
    <property type="term" value="F:ligand-gated monoatomic ion channel activity"/>
    <property type="evidence" value="ECO:0007669"/>
    <property type="project" value="InterPro"/>
</dbReference>
<dbReference type="EMBL" id="NNAY01000785">
    <property type="protein sequence ID" value="OXU26522.1"/>
    <property type="molecule type" value="Genomic_DNA"/>
</dbReference>